<accession>A0A147B905</accession>
<evidence type="ECO:0000256" key="4">
    <source>
        <dbReference type="ARBA" id="ARBA00022989"/>
    </source>
</evidence>
<evidence type="ECO:0000313" key="6">
    <source>
        <dbReference type="EMBL" id="JAR86865.1"/>
    </source>
</evidence>
<name>A0A147B905_9ACAR</name>
<keyword evidence="3" id="KW-0812">Transmembrane</keyword>
<dbReference type="GO" id="GO:0015141">
    <property type="term" value="F:succinate transmembrane transporter activity"/>
    <property type="evidence" value="ECO:0007669"/>
    <property type="project" value="TreeGrafter"/>
</dbReference>
<dbReference type="AlphaFoldDB" id="A0A147B905"/>
<proteinExistence type="inferred from homology"/>
<protein>
    <submittedName>
        <fullName evidence="6">Na+ na+ tricarboxylate and phosphate</fullName>
    </submittedName>
</protein>
<dbReference type="Pfam" id="PF00939">
    <property type="entry name" value="Na_sulph_symp"/>
    <property type="match status" value="1"/>
</dbReference>
<evidence type="ECO:0000256" key="3">
    <source>
        <dbReference type="ARBA" id="ARBA00022692"/>
    </source>
</evidence>
<dbReference type="EMBL" id="GEIB01001335">
    <property type="protein sequence ID" value="JAR86865.1"/>
    <property type="molecule type" value="Transcribed_RNA"/>
</dbReference>
<comment type="similarity">
    <text evidence="2">Belongs to the SLC13A/DASS transporter (TC 2.A.47) family. NADC subfamily.</text>
</comment>
<comment type="subcellular location">
    <subcellularLocation>
        <location evidence="1">Membrane</location>
        <topology evidence="1">Multi-pass membrane protein</topology>
    </subcellularLocation>
</comment>
<reference evidence="6" key="1">
    <citation type="submission" date="2016-03" db="EMBL/GenBank/DDBJ databases">
        <title>Gut transcriptome analysis on engorged females of Ornithodoros mimon (Acari: Argasidae) and phylogenetic inferences of soft ticks.</title>
        <authorList>
            <person name="Landulfo G.A."/>
            <person name="Giovanni D."/>
            <person name="Carvalho E."/>
            <person name="Junqueira-de-Azevedo I."/>
            <person name="Patane J."/>
            <person name="Mendoca R."/>
            <person name="Barros-Battesti D."/>
        </authorList>
    </citation>
    <scope>NUCLEOTIDE SEQUENCE</scope>
    <source>
        <strain evidence="6">Females</strain>
        <tissue evidence="6">Gut</tissue>
    </source>
</reference>
<dbReference type="GO" id="GO:0015137">
    <property type="term" value="F:citrate transmembrane transporter activity"/>
    <property type="evidence" value="ECO:0007669"/>
    <property type="project" value="TreeGrafter"/>
</dbReference>
<evidence type="ECO:0000256" key="5">
    <source>
        <dbReference type="ARBA" id="ARBA00023136"/>
    </source>
</evidence>
<evidence type="ECO:0000256" key="2">
    <source>
        <dbReference type="ARBA" id="ARBA00006772"/>
    </source>
</evidence>
<dbReference type="InterPro" id="IPR001898">
    <property type="entry name" value="SLC13A/DASS"/>
</dbReference>
<keyword evidence="5" id="KW-0472">Membrane</keyword>
<feature type="non-terminal residue" evidence="6">
    <location>
        <position position="1"/>
    </location>
</feature>
<dbReference type="GO" id="GO:0005886">
    <property type="term" value="C:plasma membrane"/>
    <property type="evidence" value="ECO:0007669"/>
    <property type="project" value="TreeGrafter"/>
</dbReference>
<dbReference type="PANTHER" id="PTHR10283:SF82">
    <property type="entry name" value="SOLUTE CARRIER FAMILY 13 MEMBER 2"/>
    <property type="match status" value="1"/>
</dbReference>
<dbReference type="PANTHER" id="PTHR10283">
    <property type="entry name" value="SOLUTE CARRIER FAMILY 13 MEMBER"/>
    <property type="match status" value="1"/>
</dbReference>
<organism evidence="6">
    <name type="scientific">Alectorobius mimon</name>
    <dbReference type="NCBI Taxonomy" id="360319"/>
    <lineage>
        <taxon>Eukaryota</taxon>
        <taxon>Metazoa</taxon>
        <taxon>Ecdysozoa</taxon>
        <taxon>Arthropoda</taxon>
        <taxon>Chelicerata</taxon>
        <taxon>Arachnida</taxon>
        <taxon>Acari</taxon>
        <taxon>Parasitiformes</taxon>
        <taxon>Ixodida</taxon>
        <taxon>Ixodoidea</taxon>
        <taxon>Argasidae</taxon>
        <taxon>Ornithodorinae</taxon>
        <taxon>Alectorobius</taxon>
    </lineage>
</organism>
<sequence>IVFKFVIEELYKDRAPVDYASWMFFALPITVLSTILFYFAVIAFFFWRKPEMDQCCASEGDIIQQNYKALGPIKFHEVAVGSLFLLLVFLWIFRDPMFAKGWATYFGAVKPKDATAAMMVVVLLFMIPAQPTDIVKSPPLVTWRLVQAKLQWSVILLVGSGFALAESTRVSGLSHKIGHFLGGLGHLSPGVLMIVLAIICSVLSEVICNAGLVTLLLPIFAALAEEFNINPLLLMIPATITSNFCFMFPVGTPANTIAYEHANLKISDMVLPGFVVKLVTMFVTVIVTYAIGGAVFDMFEYPEWVAENAVALTGTLLNSTLQGT</sequence>
<keyword evidence="4" id="KW-1133">Transmembrane helix</keyword>
<evidence type="ECO:0000256" key="1">
    <source>
        <dbReference type="ARBA" id="ARBA00004141"/>
    </source>
</evidence>